<sequence length="120" mass="13065">MLAKYPWHPLAIIFHAFNADTNLEPLVSLVRSKGPLALLAPHATDCLHFYSGIKGSGSGCWRCSSSHSGLPYHKGSRRSSPIYTLPGASSHIVRTLDSRYYYPHSLDCSSFEGSSSVAPD</sequence>
<protein>
    <submittedName>
        <fullName evidence="1">Uncharacterized protein</fullName>
    </submittedName>
</protein>
<gene>
    <name evidence="1" type="ORF">TIFTF001_046568</name>
</gene>
<organism evidence="1 2">
    <name type="scientific">Ficus carica</name>
    <name type="common">Common fig</name>
    <dbReference type="NCBI Taxonomy" id="3494"/>
    <lineage>
        <taxon>Eukaryota</taxon>
        <taxon>Viridiplantae</taxon>
        <taxon>Streptophyta</taxon>
        <taxon>Embryophyta</taxon>
        <taxon>Tracheophyta</taxon>
        <taxon>Spermatophyta</taxon>
        <taxon>Magnoliopsida</taxon>
        <taxon>eudicotyledons</taxon>
        <taxon>Gunneridae</taxon>
        <taxon>Pentapetalae</taxon>
        <taxon>rosids</taxon>
        <taxon>fabids</taxon>
        <taxon>Rosales</taxon>
        <taxon>Moraceae</taxon>
        <taxon>Ficeae</taxon>
        <taxon>Ficus</taxon>
    </lineage>
</organism>
<dbReference type="AlphaFoldDB" id="A0AA88DAM8"/>
<evidence type="ECO:0000313" key="2">
    <source>
        <dbReference type="Proteomes" id="UP001187192"/>
    </source>
</evidence>
<name>A0AA88DAM8_FICCA</name>
<accession>A0AA88DAM8</accession>
<proteinExistence type="predicted"/>
<comment type="caution">
    <text evidence="1">The sequence shown here is derived from an EMBL/GenBank/DDBJ whole genome shotgun (WGS) entry which is preliminary data.</text>
</comment>
<keyword evidence="2" id="KW-1185">Reference proteome</keyword>
<evidence type="ECO:0000313" key="1">
    <source>
        <dbReference type="EMBL" id="GMN32019.1"/>
    </source>
</evidence>
<reference evidence="1" key="1">
    <citation type="submission" date="2023-07" db="EMBL/GenBank/DDBJ databases">
        <title>draft genome sequence of fig (Ficus carica).</title>
        <authorList>
            <person name="Takahashi T."/>
            <person name="Nishimura K."/>
        </authorList>
    </citation>
    <scope>NUCLEOTIDE SEQUENCE</scope>
</reference>
<dbReference type="EMBL" id="BTGU01004775">
    <property type="protein sequence ID" value="GMN32019.1"/>
    <property type="molecule type" value="Genomic_DNA"/>
</dbReference>
<dbReference type="Proteomes" id="UP001187192">
    <property type="component" value="Unassembled WGS sequence"/>
</dbReference>